<comment type="caution">
    <text evidence="3">The sequence shown here is derived from an EMBL/GenBank/DDBJ whole genome shotgun (WGS) entry which is preliminary data.</text>
</comment>
<keyword evidence="4" id="KW-1185">Reference proteome</keyword>
<gene>
    <name evidence="3" type="ORF">AAFF_G00346100</name>
</gene>
<feature type="non-terminal residue" evidence="3">
    <location>
        <position position="258"/>
    </location>
</feature>
<feature type="chain" id="PRO_5042208088" evidence="2">
    <location>
        <begin position="21"/>
        <end position="258"/>
    </location>
</feature>
<feature type="region of interest" description="Disordered" evidence="1">
    <location>
        <begin position="56"/>
        <end position="258"/>
    </location>
</feature>
<evidence type="ECO:0000313" key="3">
    <source>
        <dbReference type="EMBL" id="KAJ8403742.1"/>
    </source>
</evidence>
<feature type="compositionally biased region" description="Polar residues" evidence="1">
    <location>
        <begin position="79"/>
        <end position="101"/>
    </location>
</feature>
<keyword evidence="2" id="KW-0732">Signal</keyword>
<protein>
    <submittedName>
        <fullName evidence="3">Uncharacterized protein</fullName>
    </submittedName>
</protein>
<dbReference type="EMBL" id="JAINUG010000056">
    <property type="protein sequence ID" value="KAJ8403742.1"/>
    <property type="molecule type" value="Genomic_DNA"/>
</dbReference>
<name>A0AAD7SJE9_9TELE</name>
<evidence type="ECO:0000313" key="4">
    <source>
        <dbReference type="Proteomes" id="UP001221898"/>
    </source>
</evidence>
<feature type="compositionally biased region" description="Gly residues" evidence="1">
    <location>
        <begin position="120"/>
        <end position="129"/>
    </location>
</feature>
<organism evidence="3 4">
    <name type="scientific">Aldrovandia affinis</name>
    <dbReference type="NCBI Taxonomy" id="143900"/>
    <lineage>
        <taxon>Eukaryota</taxon>
        <taxon>Metazoa</taxon>
        <taxon>Chordata</taxon>
        <taxon>Craniata</taxon>
        <taxon>Vertebrata</taxon>
        <taxon>Euteleostomi</taxon>
        <taxon>Actinopterygii</taxon>
        <taxon>Neopterygii</taxon>
        <taxon>Teleostei</taxon>
        <taxon>Notacanthiformes</taxon>
        <taxon>Halosauridae</taxon>
        <taxon>Aldrovandia</taxon>
    </lineage>
</organism>
<accession>A0AAD7SJE9</accession>
<evidence type="ECO:0000256" key="2">
    <source>
        <dbReference type="SAM" id="SignalP"/>
    </source>
</evidence>
<dbReference type="AlphaFoldDB" id="A0AAD7SJE9"/>
<feature type="compositionally biased region" description="Basic and acidic residues" evidence="1">
    <location>
        <begin position="103"/>
        <end position="117"/>
    </location>
</feature>
<proteinExistence type="predicted"/>
<reference evidence="3" key="1">
    <citation type="journal article" date="2023" name="Science">
        <title>Genome structures resolve the early diversification of teleost fishes.</title>
        <authorList>
            <person name="Parey E."/>
            <person name="Louis A."/>
            <person name="Montfort J."/>
            <person name="Bouchez O."/>
            <person name="Roques C."/>
            <person name="Iampietro C."/>
            <person name="Lluch J."/>
            <person name="Castinel A."/>
            <person name="Donnadieu C."/>
            <person name="Desvignes T."/>
            <person name="Floi Bucao C."/>
            <person name="Jouanno E."/>
            <person name="Wen M."/>
            <person name="Mejri S."/>
            <person name="Dirks R."/>
            <person name="Jansen H."/>
            <person name="Henkel C."/>
            <person name="Chen W.J."/>
            <person name="Zahm M."/>
            <person name="Cabau C."/>
            <person name="Klopp C."/>
            <person name="Thompson A.W."/>
            <person name="Robinson-Rechavi M."/>
            <person name="Braasch I."/>
            <person name="Lecointre G."/>
            <person name="Bobe J."/>
            <person name="Postlethwait J.H."/>
            <person name="Berthelot C."/>
            <person name="Roest Crollius H."/>
            <person name="Guiguen Y."/>
        </authorList>
    </citation>
    <scope>NUCLEOTIDE SEQUENCE</scope>
    <source>
        <strain evidence="3">NC1722</strain>
    </source>
</reference>
<feature type="signal peptide" evidence="2">
    <location>
        <begin position="1"/>
        <end position="20"/>
    </location>
</feature>
<sequence>KERKGHALLWLWFPLPLSLSLSLSGQAETGEVISVGLLFLKRHSYREDRAVCKKESEEYTNAHSHTRAHTRTPHVPEPETSTTNFALNLSTRSSRYGQQGSRLRPEPRGAEQDRQEVRPGAGGAAGGVDCGPVRVRSGPARGRKARFPSLAEGWLRPERADQQPVFQRQAHQEDPDLGDGFQTDGAGLAVPERRRALRHRQDRHVPDRGPLGGEGSGRGAENPHGLGQPGGYQGRWQLPRRPQLVPQEGAGEPTGLQR</sequence>
<dbReference type="Proteomes" id="UP001221898">
    <property type="component" value="Unassembled WGS sequence"/>
</dbReference>
<evidence type="ECO:0000256" key="1">
    <source>
        <dbReference type="SAM" id="MobiDB-lite"/>
    </source>
</evidence>